<organism evidence="6 7">
    <name type="scientific">Candidatus Dechloromonas phosphorivorans</name>
    <dbReference type="NCBI Taxonomy" id="2899244"/>
    <lineage>
        <taxon>Bacteria</taxon>
        <taxon>Pseudomonadati</taxon>
        <taxon>Pseudomonadota</taxon>
        <taxon>Betaproteobacteria</taxon>
        <taxon>Rhodocyclales</taxon>
        <taxon>Azonexaceae</taxon>
        <taxon>Dechloromonas</taxon>
    </lineage>
</organism>
<dbReference type="PROSITE" id="PS51898">
    <property type="entry name" value="TYR_RECOMBINASE"/>
    <property type="match status" value="1"/>
</dbReference>
<dbReference type="CDD" id="cd00796">
    <property type="entry name" value="INT_Rci_Hp1_C"/>
    <property type="match status" value="1"/>
</dbReference>
<dbReference type="InterPro" id="IPR011010">
    <property type="entry name" value="DNA_brk_join_enz"/>
</dbReference>
<evidence type="ECO:0000256" key="4">
    <source>
        <dbReference type="ARBA" id="ARBA00023172"/>
    </source>
</evidence>
<dbReference type="PANTHER" id="PTHR30629:SF2">
    <property type="entry name" value="PROPHAGE INTEGRASE INTS-RELATED"/>
    <property type="match status" value="1"/>
</dbReference>
<evidence type="ECO:0000313" key="7">
    <source>
        <dbReference type="Proteomes" id="UP000808146"/>
    </source>
</evidence>
<gene>
    <name evidence="6" type="ORF">IPN75_09375</name>
</gene>
<dbReference type="InterPro" id="IPR050808">
    <property type="entry name" value="Phage_Integrase"/>
</dbReference>
<dbReference type="Proteomes" id="UP000808146">
    <property type="component" value="Unassembled WGS sequence"/>
</dbReference>
<evidence type="ECO:0000259" key="5">
    <source>
        <dbReference type="PROSITE" id="PS51898"/>
    </source>
</evidence>
<comment type="caution">
    <text evidence="6">The sequence shown here is derived from an EMBL/GenBank/DDBJ whole genome shotgun (WGS) entry which is preliminary data.</text>
</comment>
<dbReference type="AlphaFoldDB" id="A0A9D7QKM5"/>
<keyword evidence="4" id="KW-0233">DNA recombination</keyword>
<evidence type="ECO:0000256" key="3">
    <source>
        <dbReference type="ARBA" id="ARBA00023125"/>
    </source>
</evidence>
<dbReference type="Pfam" id="PF00589">
    <property type="entry name" value="Phage_integrase"/>
    <property type="match status" value="1"/>
</dbReference>
<dbReference type="InterPro" id="IPR002104">
    <property type="entry name" value="Integrase_catalytic"/>
</dbReference>
<proteinExistence type="inferred from homology"/>
<dbReference type="InterPro" id="IPR025166">
    <property type="entry name" value="Integrase_DNA_bind_dom"/>
</dbReference>
<keyword evidence="3" id="KW-0238">DNA-binding</keyword>
<dbReference type="Gene3D" id="1.10.150.130">
    <property type="match status" value="1"/>
</dbReference>
<dbReference type="InterPro" id="IPR013762">
    <property type="entry name" value="Integrase-like_cat_sf"/>
</dbReference>
<reference evidence="6" key="1">
    <citation type="submission" date="2020-10" db="EMBL/GenBank/DDBJ databases">
        <title>Connecting structure to function with the recovery of over 1000 high-quality activated sludge metagenome-assembled genomes encoding full-length rRNA genes using long-read sequencing.</title>
        <authorList>
            <person name="Singleton C.M."/>
            <person name="Petriglieri F."/>
            <person name="Kristensen J.M."/>
            <person name="Kirkegaard R.H."/>
            <person name="Michaelsen T.Y."/>
            <person name="Andersen M.H."/>
            <person name="Karst S.M."/>
            <person name="Dueholm M.S."/>
            <person name="Nielsen P.H."/>
            <person name="Albertsen M."/>
        </authorList>
    </citation>
    <scope>NUCLEOTIDE SEQUENCE</scope>
    <source>
        <strain evidence="6">OdNE_18-Q3-R46-58_BAT3C.305</strain>
    </source>
</reference>
<evidence type="ECO:0000256" key="2">
    <source>
        <dbReference type="ARBA" id="ARBA00022908"/>
    </source>
</evidence>
<protein>
    <submittedName>
        <fullName evidence="6">Site-specific integrase</fullName>
    </submittedName>
</protein>
<dbReference type="Pfam" id="PF13356">
    <property type="entry name" value="Arm-DNA-bind_3"/>
    <property type="match status" value="1"/>
</dbReference>
<dbReference type="SUPFAM" id="SSF56349">
    <property type="entry name" value="DNA breaking-rejoining enzymes"/>
    <property type="match status" value="1"/>
</dbReference>
<dbReference type="Gene3D" id="3.30.160.390">
    <property type="entry name" value="Integrase, DNA-binding domain"/>
    <property type="match status" value="1"/>
</dbReference>
<dbReference type="PANTHER" id="PTHR30629">
    <property type="entry name" value="PROPHAGE INTEGRASE"/>
    <property type="match status" value="1"/>
</dbReference>
<keyword evidence="2" id="KW-0229">DNA integration</keyword>
<name>A0A9D7QKM5_9RHOO</name>
<dbReference type="InterPro" id="IPR010998">
    <property type="entry name" value="Integrase_recombinase_N"/>
</dbReference>
<dbReference type="Gene3D" id="1.10.443.10">
    <property type="entry name" value="Intergrase catalytic core"/>
    <property type="match status" value="1"/>
</dbReference>
<dbReference type="InterPro" id="IPR038488">
    <property type="entry name" value="Integrase_DNA-bd_sf"/>
</dbReference>
<evidence type="ECO:0000313" key="6">
    <source>
        <dbReference type="EMBL" id="MBK8890582.1"/>
    </source>
</evidence>
<dbReference type="GO" id="GO:0006310">
    <property type="term" value="P:DNA recombination"/>
    <property type="evidence" value="ECO:0007669"/>
    <property type="project" value="UniProtKB-KW"/>
</dbReference>
<sequence length="423" mass="45600">MLPTEKEYFIWSDDPKGFGVKVFPTGAKSFVFQYRTAEGRSRRFNIGRLSHVLTVEQARKRAKELYLDTLQGNDPMGHKQKRREALTVGELLTRYTASPKFALKAATTRATDKGRIERHLRPLLGAAVADLVTADDVRRARLAIAEGKTAGRVKTGARGLAKVTGGTGTADQSVTLLRSAYSWAISEGLLADNPAAGVKVAQSGQRETILGGADDYAQLFRVLTQMENELRIRRPAADAIRLIALTGARRGEAAGLKWRYVDLRTGQIALPPTAHKAGGRTGKPRIIGLPAEAQAIIARQPGGEADDFVFRPAKGAGPLSLAKPWQQVRTEAGLPENLGLHGLRHSLASHLAMSGASSAELMEALGHKQVSTTQRYIHFAERARSTLATRAAAMAIAGMAEAEGRTAAPVIQIKPQRKRTTAA</sequence>
<accession>A0A9D7QKM5</accession>
<dbReference type="GO" id="GO:0015074">
    <property type="term" value="P:DNA integration"/>
    <property type="evidence" value="ECO:0007669"/>
    <property type="project" value="UniProtKB-KW"/>
</dbReference>
<dbReference type="GO" id="GO:0003677">
    <property type="term" value="F:DNA binding"/>
    <property type="evidence" value="ECO:0007669"/>
    <property type="project" value="UniProtKB-KW"/>
</dbReference>
<dbReference type="EMBL" id="JADKBR010000011">
    <property type="protein sequence ID" value="MBK8890582.1"/>
    <property type="molecule type" value="Genomic_DNA"/>
</dbReference>
<comment type="similarity">
    <text evidence="1">Belongs to the 'phage' integrase family.</text>
</comment>
<evidence type="ECO:0000256" key="1">
    <source>
        <dbReference type="ARBA" id="ARBA00008857"/>
    </source>
</evidence>
<feature type="domain" description="Tyr recombinase" evidence="5">
    <location>
        <begin position="206"/>
        <end position="392"/>
    </location>
</feature>